<proteinExistence type="predicted"/>
<feature type="transmembrane region" description="Helical" evidence="1">
    <location>
        <begin position="96"/>
        <end position="120"/>
    </location>
</feature>
<evidence type="ECO:0000313" key="2">
    <source>
        <dbReference type="EMBL" id="UPK69938.1"/>
    </source>
</evidence>
<dbReference type="Pfam" id="PF04657">
    <property type="entry name" value="DMT_YdcZ"/>
    <property type="match status" value="1"/>
</dbReference>
<keyword evidence="3" id="KW-1185">Reference proteome</keyword>
<gene>
    <name evidence="2" type="ORF">MYF79_01370</name>
</gene>
<reference evidence="2 3" key="1">
    <citation type="submission" date="2022-04" db="EMBL/GenBank/DDBJ databases">
        <title>The arsenic-methylating capacity of Chitinophaga filiformis YT5 during chitin decomposition.</title>
        <authorList>
            <person name="Chen G."/>
            <person name="Liang Y."/>
        </authorList>
    </citation>
    <scope>NUCLEOTIDE SEQUENCE [LARGE SCALE GENOMIC DNA]</scope>
    <source>
        <strain evidence="2 3">YT5</strain>
    </source>
</reference>
<dbReference type="RefSeq" id="WP_247812199.1">
    <property type="nucleotide sequence ID" value="NZ_CP095855.1"/>
</dbReference>
<protein>
    <submittedName>
        <fullName evidence="2">DMT family transporter</fullName>
    </submittedName>
</protein>
<accession>A0ABY4I479</accession>
<dbReference type="InterPro" id="IPR006750">
    <property type="entry name" value="YdcZ"/>
</dbReference>
<name>A0ABY4I479_CHIFI</name>
<dbReference type="Proteomes" id="UP000830198">
    <property type="component" value="Chromosome"/>
</dbReference>
<dbReference type="PANTHER" id="PTHR34821:SF2">
    <property type="entry name" value="INNER MEMBRANE PROTEIN YDCZ"/>
    <property type="match status" value="1"/>
</dbReference>
<keyword evidence="1" id="KW-0812">Transmembrane</keyword>
<dbReference type="EMBL" id="CP095855">
    <property type="protein sequence ID" value="UPK69938.1"/>
    <property type="molecule type" value="Genomic_DNA"/>
</dbReference>
<evidence type="ECO:0000313" key="3">
    <source>
        <dbReference type="Proteomes" id="UP000830198"/>
    </source>
</evidence>
<feature type="transmembrane region" description="Helical" evidence="1">
    <location>
        <begin position="127"/>
        <end position="144"/>
    </location>
</feature>
<sequence length="147" mass="15609">MKIAWLFVVFLCGALLPLQGGLNAKLAKLIASPVYASMICFIVGAFTMALYVPFTKETFSWQLLRGSDITAILGGGVIGAVFITGSMLALPRLGMALTFGLVVAGQVLISVLLDHFGLLVTAQHPVNIWRGLGMLLIIAGVAMVEKF</sequence>
<feature type="transmembrane region" description="Helical" evidence="1">
    <location>
        <begin position="66"/>
        <end position="90"/>
    </location>
</feature>
<keyword evidence="1" id="KW-0472">Membrane</keyword>
<feature type="transmembrane region" description="Helical" evidence="1">
    <location>
        <begin position="34"/>
        <end position="54"/>
    </location>
</feature>
<organism evidence="2 3">
    <name type="scientific">Chitinophaga filiformis</name>
    <name type="common">Myxococcus filiformis</name>
    <name type="synonym">Flexibacter filiformis</name>
    <dbReference type="NCBI Taxonomy" id="104663"/>
    <lineage>
        <taxon>Bacteria</taxon>
        <taxon>Pseudomonadati</taxon>
        <taxon>Bacteroidota</taxon>
        <taxon>Chitinophagia</taxon>
        <taxon>Chitinophagales</taxon>
        <taxon>Chitinophagaceae</taxon>
        <taxon>Chitinophaga</taxon>
    </lineage>
</organism>
<evidence type="ECO:0000256" key="1">
    <source>
        <dbReference type="SAM" id="Phobius"/>
    </source>
</evidence>
<keyword evidence="1" id="KW-1133">Transmembrane helix</keyword>
<dbReference type="PANTHER" id="PTHR34821">
    <property type="entry name" value="INNER MEMBRANE PROTEIN YDCZ"/>
    <property type="match status" value="1"/>
</dbReference>